<sequence>MKFGKAAHLRRRREYLAVQDRGRRLFARELVVLALPNRCGRARLGITVSSKVANAVVRNRIKRWVREAFRARAGDWPAVDLVVIARSGADSVGLDGAREALASARRKLAADGGGAP</sequence>
<dbReference type="PANTHER" id="PTHR33992:SF1">
    <property type="entry name" value="RIBONUCLEASE P PROTEIN COMPONENT"/>
    <property type="match status" value="1"/>
</dbReference>
<evidence type="ECO:0000256" key="3">
    <source>
        <dbReference type="ARBA" id="ARBA00022722"/>
    </source>
</evidence>
<dbReference type="PROSITE" id="PS00648">
    <property type="entry name" value="RIBONUCLEASE_P"/>
    <property type="match status" value="1"/>
</dbReference>
<gene>
    <name evidence="7 9" type="primary">rnpA</name>
    <name evidence="9" type="ORF">AMPC_28310</name>
</gene>
<name>A0ABM7XCX4_9BACT</name>
<dbReference type="SUPFAM" id="SSF54211">
    <property type="entry name" value="Ribosomal protein S5 domain 2-like"/>
    <property type="match status" value="1"/>
</dbReference>
<dbReference type="EC" id="3.1.26.5" evidence="7 8"/>
<dbReference type="RefSeq" id="WP_248341992.1">
    <property type="nucleotide sequence ID" value="NZ_AP025592.1"/>
</dbReference>
<comment type="catalytic activity">
    <reaction evidence="7">
        <text>Endonucleolytic cleavage of RNA, removing 5'-extranucleotides from tRNA precursor.</text>
        <dbReference type="EC" id="3.1.26.5"/>
    </reaction>
</comment>
<evidence type="ECO:0000256" key="1">
    <source>
        <dbReference type="ARBA" id="ARBA00002663"/>
    </source>
</evidence>
<comment type="similarity">
    <text evidence="7">Belongs to the RnpA family.</text>
</comment>
<dbReference type="InterPro" id="IPR014721">
    <property type="entry name" value="Ribsml_uS5_D2-typ_fold_subgr"/>
</dbReference>
<dbReference type="EMBL" id="AP025592">
    <property type="protein sequence ID" value="BDG09718.1"/>
    <property type="molecule type" value="Genomic_DNA"/>
</dbReference>
<evidence type="ECO:0000256" key="4">
    <source>
        <dbReference type="ARBA" id="ARBA00022759"/>
    </source>
</evidence>
<dbReference type="InterPro" id="IPR020539">
    <property type="entry name" value="RNase_P_CS"/>
</dbReference>
<evidence type="ECO:0000256" key="6">
    <source>
        <dbReference type="ARBA" id="ARBA00022884"/>
    </source>
</evidence>
<keyword evidence="5 7" id="KW-0378">Hydrolase</keyword>
<dbReference type="Pfam" id="PF00825">
    <property type="entry name" value="Ribonuclease_P"/>
    <property type="match status" value="1"/>
</dbReference>
<reference evidence="10" key="1">
    <citation type="journal article" date="2022" name="Int. J. Syst. Evol. Microbiol.">
        <title>Anaeromyxobacter oryzae sp. nov., Anaeromyxobacter diazotrophicus sp. nov. and Anaeromyxobacter paludicola sp. nov., isolated from paddy soils.</title>
        <authorList>
            <person name="Itoh H."/>
            <person name="Xu Z."/>
            <person name="Mise K."/>
            <person name="Masuda Y."/>
            <person name="Ushijima N."/>
            <person name="Hayakawa C."/>
            <person name="Shiratori Y."/>
            <person name="Senoo K."/>
        </authorList>
    </citation>
    <scope>NUCLEOTIDE SEQUENCE [LARGE SCALE GENOMIC DNA]</scope>
    <source>
        <strain evidence="10">Red630</strain>
    </source>
</reference>
<evidence type="ECO:0000256" key="5">
    <source>
        <dbReference type="ARBA" id="ARBA00022801"/>
    </source>
</evidence>
<proteinExistence type="inferred from homology"/>
<evidence type="ECO:0000313" key="10">
    <source>
        <dbReference type="Proteomes" id="UP001162734"/>
    </source>
</evidence>
<keyword evidence="4 7" id="KW-0255">Endonuclease</keyword>
<keyword evidence="6 7" id="KW-0694">RNA-binding</keyword>
<protein>
    <recommendedName>
        <fullName evidence="7 8">Ribonuclease P protein component</fullName>
        <shortName evidence="7">RNase P protein</shortName>
        <shortName evidence="7">RNaseP protein</shortName>
        <ecNumber evidence="7 8">3.1.26.5</ecNumber>
    </recommendedName>
    <alternativeName>
        <fullName evidence="7">Protein C5</fullName>
    </alternativeName>
</protein>
<dbReference type="NCBIfam" id="TIGR00188">
    <property type="entry name" value="rnpA"/>
    <property type="match status" value="1"/>
</dbReference>
<keyword evidence="3 7" id="KW-0540">Nuclease</keyword>
<organism evidence="9 10">
    <name type="scientific">Anaeromyxobacter paludicola</name>
    <dbReference type="NCBI Taxonomy" id="2918171"/>
    <lineage>
        <taxon>Bacteria</taxon>
        <taxon>Pseudomonadati</taxon>
        <taxon>Myxococcota</taxon>
        <taxon>Myxococcia</taxon>
        <taxon>Myxococcales</taxon>
        <taxon>Cystobacterineae</taxon>
        <taxon>Anaeromyxobacteraceae</taxon>
        <taxon>Anaeromyxobacter</taxon>
    </lineage>
</organism>
<keyword evidence="10" id="KW-1185">Reference proteome</keyword>
<dbReference type="InterPro" id="IPR000100">
    <property type="entry name" value="RNase_P"/>
</dbReference>
<dbReference type="Proteomes" id="UP001162734">
    <property type="component" value="Chromosome"/>
</dbReference>
<dbReference type="PANTHER" id="PTHR33992">
    <property type="entry name" value="RIBONUCLEASE P PROTEIN COMPONENT"/>
    <property type="match status" value="1"/>
</dbReference>
<comment type="subunit">
    <text evidence="7">Consists of a catalytic RNA component (M1 or rnpB) and a protein subunit.</text>
</comment>
<keyword evidence="2 7" id="KW-0819">tRNA processing</keyword>
<dbReference type="HAMAP" id="MF_00227">
    <property type="entry name" value="RNase_P"/>
    <property type="match status" value="1"/>
</dbReference>
<evidence type="ECO:0000256" key="8">
    <source>
        <dbReference type="NCBIfam" id="TIGR00188"/>
    </source>
</evidence>
<comment type="function">
    <text evidence="1 7">RNaseP catalyzes the removal of the 5'-leader sequence from pre-tRNA to produce the mature 5'-terminus. It can also cleave other RNA substrates such as 4.5S RNA. The protein component plays an auxiliary but essential role in vivo by binding to the 5'-leader sequence and broadening the substrate specificity of the ribozyme.</text>
</comment>
<evidence type="ECO:0000256" key="2">
    <source>
        <dbReference type="ARBA" id="ARBA00022694"/>
    </source>
</evidence>
<dbReference type="InterPro" id="IPR020568">
    <property type="entry name" value="Ribosomal_Su5_D2-typ_SF"/>
</dbReference>
<accession>A0ABM7XCX4</accession>
<evidence type="ECO:0000313" key="9">
    <source>
        <dbReference type="EMBL" id="BDG09718.1"/>
    </source>
</evidence>
<evidence type="ECO:0000256" key="7">
    <source>
        <dbReference type="HAMAP-Rule" id="MF_00227"/>
    </source>
</evidence>
<dbReference type="Gene3D" id="3.30.230.10">
    <property type="match status" value="1"/>
</dbReference>